<comment type="caution">
    <text evidence="3">The sequence shown here is derived from an EMBL/GenBank/DDBJ whole genome shotgun (WGS) entry which is preliminary data.</text>
</comment>
<evidence type="ECO:0000313" key="3">
    <source>
        <dbReference type="EMBL" id="ORX69972.1"/>
    </source>
</evidence>
<evidence type="ECO:0008006" key="5">
    <source>
        <dbReference type="Google" id="ProtNLM"/>
    </source>
</evidence>
<organism evidence="3 4">
    <name type="scientific">Linderina pennispora</name>
    <dbReference type="NCBI Taxonomy" id="61395"/>
    <lineage>
        <taxon>Eukaryota</taxon>
        <taxon>Fungi</taxon>
        <taxon>Fungi incertae sedis</taxon>
        <taxon>Zoopagomycota</taxon>
        <taxon>Kickxellomycotina</taxon>
        <taxon>Kickxellomycetes</taxon>
        <taxon>Kickxellales</taxon>
        <taxon>Kickxellaceae</taxon>
        <taxon>Linderina</taxon>
    </lineage>
</organism>
<name>A0A1Y1W956_9FUNG</name>
<keyword evidence="4" id="KW-1185">Reference proteome</keyword>
<dbReference type="PANTHER" id="PTHR13213:SF2">
    <property type="entry name" value="MYB-BINDING PROTEIN 1A"/>
    <property type="match status" value="1"/>
</dbReference>
<evidence type="ECO:0000313" key="4">
    <source>
        <dbReference type="Proteomes" id="UP000193922"/>
    </source>
</evidence>
<sequence length="1154" mass="126256">MSTTLNFYWDLASLDESKRVAAAAQLITSLCEFQAAMPASTEVAATEEDLGRICASDVAYAIKRLIKGLASPRDGARQGFSLALTELLARVPCISSKVVLDLLWKHCAATSSMKGQEQRDMRFGRVFGIMALVQSGALARPASTTAADIKRIVVELTQIGAKKTYCREICYVTMASLVPVLAAHEDRDSLIAQLVGIALNKGMVETPDELLLALRLRRAFPEFDWHTAFPKWHGAHLLCRENMGKLASILSESSSDNPALFSSWHPQLHTVWDEILDLYFGQARGAERTHVAGFAQLWDAVVDGRLFAPGGSQFKRYWGFLLLDRVLPHMSQAMIPTLMTPNLVRCMSENVSVKKNTPLAKVGARTAEKLVRAAEADSKVGFAMLTHLLSHKNSTGSNSGSTLSAMVTNRIVAKLDASAITDYVTYLQKLYINPEAPGKDGEEAEELNTRTAEKQRQWAIMQMVRVVRIAKADNTDEVVRNVLNFLAVHASLEVFDASKTIPECPEAPVPRISANNRAQCATDLLQFVGDLNRQTGEESGDSRRLGVGCARDGTVWATAALTRIVAAAKQYVTRPFIANFDEVLPEVEATLKDLKAISAKTAQQAKSNMDNALRFRALELLIANICLLAVLTNSANDASEYMDALGELRECYEKLVPALDGAKKKTLPKRKTRAAAKAEEEGEPMPVEVLTDILISLMTKESAAVRKLCVQVFAPFTGMLTEDALESILGVIRAREGMGGEDGGNIETEMEIADDLAMGAGEEDEEPEEDEDEDAIAPEQIEAVDEELRRKIEEALGDGVVRDDAASGSEGEEFDDEQMTVFDDKLAEIFAIKKQEKADARNLKISFANFKLRVLDLADVFMARQPQHAFVMTLLLELVRQAKSITRDSRNRPIYERIMAMLDRRGAGEFPQEFPMETAASVLEIAHKWAMRAGDLAQLRTLGALSAFVSRAVIDTHGKPGEKLVSECYAAAQRDFFGRKASQLQTPFFQPLAAKLHAAQLAVPWKLATAAVAEFGKPGAAINTFRQAHVFELAALTAQSAQRLAEEAGQKTAVPLATELVGAMQSALAAVLASVAMPTEDAKTVEAGRFAEIVKHSVGTLRHVAKCEAFRKPARTAFETAEWTALIDSVRDSAAAQKYKTAAEKLRTEKWLPK</sequence>
<reference evidence="3 4" key="1">
    <citation type="submission" date="2016-07" db="EMBL/GenBank/DDBJ databases">
        <title>Pervasive Adenine N6-methylation of Active Genes in Fungi.</title>
        <authorList>
            <consortium name="DOE Joint Genome Institute"/>
            <person name="Mondo S.J."/>
            <person name="Dannebaum R.O."/>
            <person name="Kuo R.C."/>
            <person name="Labutti K."/>
            <person name="Haridas S."/>
            <person name="Kuo A."/>
            <person name="Salamov A."/>
            <person name="Ahrendt S.R."/>
            <person name="Lipzen A."/>
            <person name="Sullivan W."/>
            <person name="Andreopoulos W.B."/>
            <person name="Clum A."/>
            <person name="Lindquist E."/>
            <person name="Daum C."/>
            <person name="Ramamoorthy G.K."/>
            <person name="Gryganskyi A."/>
            <person name="Culley D."/>
            <person name="Magnuson J.K."/>
            <person name="James T.Y."/>
            <person name="O'Malley M.A."/>
            <person name="Stajich J.E."/>
            <person name="Spatafora J.W."/>
            <person name="Visel A."/>
            <person name="Grigoriev I.V."/>
        </authorList>
    </citation>
    <scope>NUCLEOTIDE SEQUENCE [LARGE SCALE GENOMIC DNA]</scope>
    <source>
        <strain evidence="3 4">ATCC 12442</strain>
    </source>
</reference>
<accession>A0A1Y1W956</accession>
<evidence type="ECO:0000256" key="2">
    <source>
        <dbReference type="ARBA" id="ARBA00023242"/>
    </source>
</evidence>
<dbReference type="Proteomes" id="UP000193922">
    <property type="component" value="Unassembled WGS sequence"/>
</dbReference>
<dbReference type="RefSeq" id="XP_040743610.1">
    <property type="nucleotide sequence ID" value="XM_040887401.1"/>
</dbReference>
<dbReference type="GeneID" id="63804049"/>
<comment type="subcellular location">
    <subcellularLocation>
        <location evidence="1">Nucleus</location>
    </subcellularLocation>
</comment>
<dbReference type="OrthoDB" id="342531at2759"/>
<protein>
    <recommendedName>
        <fullName evidence="5">DNA polymerase V</fullName>
    </recommendedName>
</protein>
<dbReference type="InterPro" id="IPR007015">
    <property type="entry name" value="DNA_pol_V/MYBBP1A"/>
</dbReference>
<keyword evidence="2" id="KW-0539">Nucleus</keyword>
<gene>
    <name evidence="3" type="ORF">DL89DRAFT_267214</name>
</gene>
<dbReference type="GO" id="GO:0005730">
    <property type="term" value="C:nucleolus"/>
    <property type="evidence" value="ECO:0007669"/>
    <property type="project" value="InterPro"/>
</dbReference>
<proteinExistence type="predicted"/>
<dbReference type="STRING" id="61395.A0A1Y1W956"/>
<dbReference type="EMBL" id="MCFD01000006">
    <property type="protein sequence ID" value="ORX69972.1"/>
    <property type="molecule type" value="Genomic_DNA"/>
</dbReference>
<dbReference type="Pfam" id="PF04931">
    <property type="entry name" value="DNA_pol_phi"/>
    <property type="match status" value="1"/>
</dbReference>
<dbReference type="PANTHER" id="PTHR13213">
    <property type="entry name" value="MYB-BINDING PROTEIN 1A FAMILY MEMBER"/>
    <property type="match status" value="1"/>
</dbReference>
<evidence type="ECO:0000256" key="1">
    <source>
        <dbReference type="ARBA" id="ARBA00004123"/>
    </source>
</evidence>
<dbReference type="AlphaFoldDB" id="A0A1Y1W956"/>
<dbReference type="GO" id="GO:0006355">
    <property type="term" value="P:regulation of DNA-templated transcription"/>
    <property type="evidence" value="ECO:0007669"/>
    <property type="project" value="InterPro"/>
</dbReference>
<dbReference type="GO" id="GO:0000182">
    <property type="term" value="F:rDNA binding"/>
    <property type="evidence" value="ECO:0007669"/>
    <property type="project" value="TreeGrafter"/>
</dbReference>